<dbReference type="GO" id="GO:0005737">
    <property type="term" value="C:cytoplasm"/>
    <property type="evidence" value="ECO:0007669"/>
    <property type="project" value="UniProtKB-SubCell"/>
</dbReference>
<dbReference type="AlphaFoldDB" id="E1YA92"/>
<name>E1YA92_9BACT</name>
<dbReference type="NCBIfam" id="TIGR00129">
    <property type="entry name" value="fdhD_narQ"/>
    <property type="match status" value="1"/>
</dbReference>
<dbReference type="Gene3D" id="3.40.140.10">
    <property type="entry name" value="Cytidine Deaminase, domain 2"/>
    <property type="match status" value="1"/>
</dbReference>
<dbReference type="SUPFAM" id="SSF50800">
    <property type="entry name" value="PK beta-barrel domain-like"/>
    <property type="match status" value="1"/>
</dbReference>
<proteinExistence type="inferred from homology"/>
<evidence type="ECO:0000259" key="4">
    <source>
        <dbReference type="PROSITE" id="PS51340"/>
    </source>
</evidence>
<dbReference type="Pfam" id="PF02634">
    <property type="entry name" value="FdhD-NarQ"/>
    <property type="match status" value="1"/>
</dbReference>
<dbReference type="GO" id="GO:0030170">
    <property type="term" value="F:pyridoxal phosphate binding"/>
    <property type="evidence" value="ECO:0007669"/>
    <property type="project" value="InterPro"/>
</dbReference>
<dbReference type="PROSITE" id="PS51340">
    <property type="entry name" value="MOSC"/>
    <property type="match status" value="1"/>
</dbReference>
<dbReference type="GO" id="GO:0016783">
    <property type="term" value="F:sulfurtransferase activity"/>
    <property type="evidence" value="ECO:0007669"/>
    <property type="project" value="InterPro"/>
</dbReference>
<comment type="function">
    <text evidence="3">Required for formate dehydrogenase (FDH) activity. Acts as a sulfur carrier protein that transfers sulfur from IscS to the molybdenum cofactor prior to its insertion into FDH.</text>
</comment>
<dbReference type="Pfam" id="PF03473">
    <property type="entry name" value="MOSC"/>
    <property type="match status" value="1"/>
</dbReference>
<comment type="similarity">
    <text evidence="3">Belongs to the FdhD family.</text>
</comment>
<accession>E1YA92</accession>
<keyword evidence="1 3" id="KW-0963">Cytoplasm</keyword>
<feature type="domain" description="MOSC" evidence="4">
    <location>
        <begin position="22"/>
        <end position="148"/>
    </location>
</feature>
<dbReference type="InterPro" id="IPR003786">
    <property type="entry name" value="FdhD"/>
</dbReference>
<dbReference type="GO" id="GO:0030151">
    <property type="term" value="F:molybdenum ion binding"/>
    <property type="evidence" value="ECO:0007669"/>
    <property type="project" value="InterPro"/>
</dbReference>
<evidence type="ECO:0000313" key="5">
    <source>
        <dbReference type="EMBL" id="CBX27486.1"/>
    </source>
</evidence>
<dbReference type="InterPro" id="IPR005302">
    <property type="entry name" value="MoCF_Sase_C"/>
</dbReference>
<feature type="active site" description="Cysteine persulfide intermediate" evidence="3">
    <location>
        <position position="255"/>
    </location>
</feature>
<dbReference type="Gene3D" id="3.10.20.10">
    <property type="match status" value="1"/>
</dbReference>
<reference evidence="5" key="1">
    <citation type="journal article" date="2011" name="Environ. Microbiol.">
        <title>Genomic insights into the metabolic potential of the polycyclic aromatic hydrocarbon degrading sulfate-reducing Deltaproteobacterium N47.</title>
        <authorList>
            <person name="Bergmann F."/>
            <person name="Selesi D."/>
            <person name="Weinmaier T."/>
            <person name="Tischler P."/>
            <person name="Rattei T."/>
            <person name="Meckenstock R.U."/>
        </authorList>
    </citation>
    <scope>NUCLEOTIDE SEQUENCE</scope>
</reference>
<dbReference type="InterPro" id="IPR011037">
    <property type="entry name" value="Pyrv_Knase-like_insert_dom_sf"/>
</dbReference>
<evidence type="ECO:0000256" key="2">
    <source>
        <dbReference type="ARBA" id="ARBA00023150"/>
    </source>
</evidence>
<dbReference type="EMBL" id="FR695866">
    <property type="protein sequence ID" value="CBX27486.1"/>
    <property type="molecule type" value="Genomic_DNA"/>
</dbReference>
<gene>
    <name evidence="3" type="primary">fdhD</name>
    <name evidence="5" type="ORF">N47_H23080</name>
</gene>
<keyword evidence="2 3" id="KW-0501">Molybdenum cofactor biosynthesis</keyword>
<comment type="caution">
    <text evidence="3">Lacks conserved residue(s) required for the propagation of feature annotation.</text>
</comment>
<dbReference type="PANTHER" id="PTHR30592:SF1">
    <property type="entry name" value="SULFUR CARRIER PROTEIN FDHD"/>
    <property type="match status" value="1"/>
</dbReference>
<dbReference type="GO" id="GO:0097163">
    <property type="term" value="F:sulfur carrier activity"/>
    <property type="evidence" value="ECO:0007669"/>
    <property type="project" value="UniProtKB-UniRule"/>
</dbReference>
<dbReference type="HAMAP" id="MF_00187">
    <property type="entry name" value="FdhD"/>
    <property type="match status" value="1"/>
</dbReference>
<dbReference type="Gene3D" id="2.40.33.20">
    <property type="entry name" value="PK beta-barrel domain-like"/>
    <property type="match status" value="1"/>
</dbReference>
<dbReference type="PANTHER" id="PTHR30592">
    <property type="entry name" value="FORMATE DEHYDROGENASE"/>
    <property type="match status" value="1"/>
</dbReference>
<protein>
    <recommendedName>
        <fullName evidence="3">Sulfur carrier protein FdhD</fullName>
    </recommendedName>
</protein>
<sequence length="411" mass="45063">MITDNKMEIVSIAASRKKGTRKTCMNEAELIADHGLSGDAHAGKWHRQVSFLASESIEDAKNRGLNVAFGDFAENIATTGIDWKNMPVGTKLKLGEKALVEITQIGKECKKKCAIYYQAGDCIMPREGIFAKVLEGGTIRCGDKIQIISSRVEVIYWKEDSTVTVNHNLVGEEPLSIRIQGKPYSVVMRTPGEEIPHVAGFCLGEGIVDTPEDFASLAFCDGTDTNVVTATLTADRKEIVSDLLERRGFISQTSCGLCGKELIEDLYQDIKPMTNDLTLDIRKADYCLNSLLDHQPLKEKTKASHAAAVYGKDYKLLGVSEDVGRHNALDKAIGKLFLDKKLSEASFVVLSSRVSFELVQKAARAKIAVVLAISRPTELAVKLAKELDMTIACHAKKGGLLIYSGEKRLKR</sequence>
<comment type="subcellular location">
    <subcellularLocation>
        <location evidence="3">Cytoplasm</location>
    </subcellularLocation>
</comment>
<dbReference type="SUPFAM" id="SSF53927">
    <property type="entry name" value="Cytidine deaminase-like"/>
    <property type="match status" value="1"/>
</dbReference>
<organism evidence="5">
    <name type="scientific">uncultured Desulfobacterium sp</name>
    <dbReference type="NCBI Taxonomy" id="201089"/>
    <lineage>
        <taxon>Bacteria</taxon>
        <taxon>Pseudomonadati</taxon>
        <taxon>Thermodesulfobacteriota</taxon>
        <taxon>Desulfobacteria</taxon>
        <taxon>Desulfobacterales</taxon>
        <taxon>Desulfobacteriaceae</taxon>
        <taxon>Desulfobacterium</taxon>
        <taxon>environmental samples</taxon>
    </lineage>
</organism>
<dbReference type="GO" id="GO:0006777">
    <property type="term" value="P:Mo-molybdopterin cofactor biosynthetic process"/>
    <property type="evidence" value="ECO:0007669"/>
    <property type="project" value="UniProtKB-UniRule"/>
</dbReference>
<dbReference type="InterPro" id="IPR016193">
    <property type="entry name" value="Cytidine_deaminase-like"/>
</dbReference>
<evidence type="ECO:0000256" key="1">
    <source>
        <dbReference type="ARBA" id="ARBA00022490"/>
    </source>
</evidence>
<evidence type="ECO:0000256" key="3">
    <source>
        <dbReference type="HAMAP-Rule" id="MF_00187"/>
    </source>
</evidence>